<sequence length="107" mass="11774">MIPRQERSTHASFERPAPAHAPQPAQMVSLTVRIDTLDALKVRLALHRELGERIGVYVLSVDHAHGQSILQLHCDRNQVDALMHAVMCGLPQAEFGPLRPAAAITVQ</sequence>
<dbReference type="AlphaFoldDB" id="A0A6S7CBH3"/>
<reference evidence="2 3" key="1">
    <citation type="submission" date="2020-04" db="EMBL/GenBank/DDBJ databases">
        <authorList>
            <person name="De Canck E."/>
        </authorList>
    </citation>
    <scope>NUCLEOTIDE SEQUENCE [LARGE SCALE GENOMIC DNA]</scope>
    <source>
        <strain evidence="2 3">LMG 3328</strain>
    </source>
</reference>
<evidence type="ECO:0008006" key="4">
    <source>
        <dbReference type="Google" id="ProtNLM"/>
    </source>
</evidence>
<evidence type="ECO:0000313" key="2">
    <source>
        <dbReference type="EMBL" id="CAB3823530.1"/>
    </source>
</evidence>
<dbReference type="Proteomes" id="UP000494122">
    <property type="component" value="Unassembled WGS sequence"/>
</dbReference>
<gene>
    <name evidence="2" type="ORF">LMG3328_00389</name>
</gene>
<feature type="region of interest" description="Disordered" evidence="1">
    <location>
        <begin position="1"/>
        <end position="24"/>
    </location>
</feature>
<feature type="compositionally biased region" description="Basic and acidic residues" evidence="1">
    <location>
        <begin position="1"/>
        <end position="13"/>
    </location>
</feature>
<dbReference type="EMBL" id="CADILE010000001">
    <property type="protein sequence ID" value="CAB3823530.1"/>
    <property type="molecule type" value="Genomic_DNA"/>
</dbReference>
<organism evidence="2 3">
    <name type="scientific">Achromobacter ruhlandii</name>
    <dbReference type="NCBI Taxonomy" id="72557"/>
    <lineage>
        <taxon>Bacteria</taxon>
        <taxon>Pseudomonadati</taxon>
        <taxon>Pseudomonadota</taxon>
        <taxon>Betaproteobacteria</taxon>
        <taxon>Burkholderiales</taxon>
        <taxon>Alcaligenaceae</taxon>
        <taxon>Achromobacter</taxon>
    </lineage>
</organism>
<evidence type="ECO:0000256" key="1">
    <source>
        <dbReference type="SAM" id="MobiDB-lite"/>
    </source>
</evidence>
<proteinExistence type="predicted"/>
<name>A0A6S7CBH3_9BURK</name>
<accession>A0A6S7CBH3</accession>
<evidence type="ECO:0000313" key="3">
    <source>
        <dbReference type="Proteomes" id="UP000494122"/>
    </source>
</evidence>
<protein>
    <recommendedName>
        <fullName evidence="4">DUF4911 domain-containing protein</fullName>
    </recommendedName>
</protein>